<dbReference type="GO" id="GO:0003677">
    <property type="term" value="F:DNA binding"/>
    <property type="evidence" value="ECO:0007669"/>
    <property type="project" value="UniProtKB-KW"/>
</dbReference>
<keyword evidence="1" id="KW-0805">Transcription regulation</keyword>
<evidence type="ECO:0000256" key="5">
    <source>
        <dbReference type="SAM" id="MobiDB-lite"/>
    </source>
</evidence>
<evidence type="ECO:0000256" key="1">
    <source>
        <dbReference type="ARBA" id="ARBA00023015"/>
    </source>
</evidence>
<feature type="domain" description="Zn(2)-C6 fungal-type" evidence="6">
    <location>
        <begin position="37"/>
        <end position="67"/>
    </location>
</feature>
<evidence type="ECO:0000313" key="7">
    <source>
        <dbReference type="EMBL" id="OJJ63354.1"/>
    </source>
</evidence>
<dbReference type="VEuPathDB" id="FungiDB:ASPSYDRAFT_53061"/>
<feature type="compositionally biased region" description="Basic residues" evidence="5">
    <location>
        <begin position="25"/>
        <end position="36"/>
    </location>
</feature>
<evidence type="ECO:0000256" key="2">
    <source>
        <dbReference type="ARBA" id="ARBA00023125"/>
    </source>
</evidence>
<feature type="region of interest" description="Disordered" evidence="5">
    <location>
        <begin position="268"/>
        <end position="291"/>
    </location>
</feature>
<protein>
    <recommendedName>
        <fullName evidence="6">Zn(2)-C6 fungal-type domain-containing protein</fullName>
    </recommendedName>
</protein>
<dbReference type="Gene3D" id="4.10.240.10">
    <property type="entry name" value="Zn(2)-C6 fungal-type DNA-binding domain"/>
    <property type="match status" value="1"/>
</dbReference>
<feature type="region of interest" description="Disordered" evidence="5">
    <location>
        <begin position="1"/>
        <end position="36"/>
    </location>
</feature>
<dbReference type="OrthoDB" id="4356994at2759"/>
<feature type="compositionally biased region" description="Low complexity" evidence="5">
    <location>
        <begin position="279"/>
        <end position="291"/>
    </location>
</feature>
<accession>A0A1L9TV95</accession>
<evidence type="ECO:0000259" key="6">
    <source>
        <dbReference type="PROSITE" id="PS50048"/>
    </source>
</evidence>
<dbReference type="STRING" id="1036612.A0A1L9TV95"/>
<dbReference type="Proteomes" id="UP000184356">
    <property type="component" value="Unassembled WGS sequence"/>
</dbReference>
<dbReference type="CDD" id="cd12148">
    <property type="entry name" value="fungal_TF_MHR"/>
    <property type="match status" value="1"/>
</dbReference>
<gene>
    <name evidence="7" type="ORF">ASPSYDRAFT_53061</name>
</gene>
<proteinExistence type="predicted"/>
<name>A0A1L9TV95_9EURO</name>
<dbReference type="InterPro" id="IPR036864">
    <property type="entry name" value="Zn2-C6_fun-type_DNA-bd_sf"/>
</dbReference>
<evidence type="ECO:0000256" key="3">
    <source>
        <dbReference type="ARBA" id="ARBA00023163"/>
    </source>
</evidence>
<dbReference type="SUPFAM" id="SSF57701">
    <property type="entry name" value="Zn2/Cys6 DNA-binding domain"/>
    <property type="match status" value="1"/>
</dbReference>
<dbReference type="GO" id="GO:0000981">
    <property type="term" value="F:DNA-binding transcription factor activity, RNA polymerase II-specific"/>
    <property type="evidence" value="ECO:0007669"/>
    <property type="project" value="InterPro"/>
</dbReference>
<dbReference type="SMART" id="SM00066">
    <property type="entry name" value="GAL4"/>
    <property type="match status" value="1"/>
</dbReference>
<dbReference type="InterPro" id="IPR053181">
    <property type="entry name" value="EcdB-like_regulator"/>
</dbReference>
<organism evidence="7 8">
    <name type="scientific">Aspergillus sydowii CBS 593.65</name>
    <dbReference type="NCBI Taxonomy" id="1036612"/>
    <lineage>
        <taxon>Eukaryota</taxon>
        <taxon>Fungi</taxon>
        <taxon>Dikarya</taxon>
        <taxon>Ascomycota</taxon>
        <taxon>Pezizomycotina</taxon>
        <taxon>Eurotiomycetes</taxon>
        <taxon>Eurotiomycetidae</taxon>
        <taxon>Eurotiales</taxon>
        <taxon>Aspergillaceae</taxon>
        <taxon>Aspergillus</taxon>
        <taxon>Aspergillus subgen. Nidulantes</taxon>
    </lineage>
</organism>
<dbReference type="RefSeq" id="XP_040707160.1">
    <property type="nucleotide sequence ID" value="XM_040848610.1"/>
</dbReference>
<dbReference type="PROSITE" id="PS00463">
    <property type="entry name" value="ZN2_CY6_FUNGAL_1"/>
    <property type="match status" value="1"/>
</dbReference>
<keyword evidence="8" id="KW-1185">Reference proteome</keyword>
<dbReference type="PANTHER" id="PTHR47785">
    <property type="entry name" value="ZN(II)2CYS6 TRANSCRIPTION FACTOR (EUROFUNG)-RELATED-RELATED"/>
    <property type="match status" value="1"/>
</dbReference>
<dbReference type="PROSITE" id="PS50048">
    <property type="entry name" value="ZN2_CY6_FUNGAL_2"/>
    <property type="match status" value="1"/>
</dbReference>
<dbReference type="PANTHER" id="PTHR47785:SF5">
    <property type="entry name" value="ZN(II)2CYS6 TRANSCRIPTION FACTOR (EUROFUNG)"/>
    <property type="match status" value="1"/>
</dbReference>
<evidence type="ECO:0000256" key="4">
    <source>
        <dbReference type="ARBA" id="ARBA00023242"/>
    </source>
</evidence>
<dbReference type="CDD" id="cd00067">
    <property type="entry name" value="GAL4"/>
    <property type="match status" value="1"/>
</dbReference>
<dbReference type="GO" id="GO:0008270">
    <property type="term" value="F:zinc ion binding"/>
    <property type="evidence" value="ECO:0007669"/>
    <property type="project" value="InterPro"/>
</dbReference>
<reference evidence="8" key="1">
    <citation type="journal article" date="2017" name="Genome Biol.">
        <title>Comparative genomics reveals high biological diversity and specific adaptations in the industrially and medically important fungal genus Aspergillus.</title>
        <authorList>
            <person name="de Vries R.P."/>
            <person name="Riley R."/>
            <person name="Wiebenga A."/>
            <person name="Aguilar-Osorio G."/>
            <person name="Amillis S."/>
            <person name="Uchima C.A."/>
            <person name="Anderluh G."/>
            <person name="Asadollahi M."/>
            <person name="Askin M."/>
            <person name="Barry K."/>
            <person name="Battaglia E."/>
            <person name="Bayram O."/>
            <person name="Benocci T."/>
            <person name="Braus-Stromeyer S.A."/>
            <person name="Caldana C."/>
            <person name="Canovas D."/>
            <person name="Cerqueira G.C."/>
            <person name="Chen F."/>
            <person name="Chen W."/>
            <person name="Choi C."/>
            <person name="Clum A."/>
            <person name="Dos Santos R.A."/>
            <person name="Damasio A.R."/>
            <person name="Diallinas G."/>
            <person name="Emri T."/>
            <person name="Fekete E."/>
            <person name="Flipphi M."/>
            <person name="Freyberg S."/>
            <person name="Gallo A."/>
            <person name="Gournas C."/>
            <person name="Habgood R."/>
            <person name="Hainaut M."/>
            <person name="Harispe M.L."/>
            <person name="Henrissat B."/>
            <person name="Hilden K.S."/>
            <person name="Hope R."/>
            <person name="Hossain A."/>
            <person name="Karabika E."/>
            <person name="Karaffa L."/>
            <person name="Karanyi Z."/>
            <person name="Krasevec N."/>
            <person name="Kuo A."/>
            <person name="Kusch H."/>
            <person name="LaButti K."/>
            <person name="Lagendijk E.L."/>
            <person name="Lapidus A."/>
            <person name="Levasseur A."/>
            <person name="Lindquist E."/>
            <person name="Lipzen A."/>
            <person name="Logrieco A.F."/>
            <person name="MacCabe A."/>
            <person name="Maekelae M.R."/>
            <person name="Malavazi I."/>
            <person name="Melin P."/>
            <person name="Meyer V."/>
            <person name="Mielnichuk N."/>
            <person name="Miskei M."/>
            <person name="Molnar A.P."/>
            <person name="Mule G."/>
            <person name="Ngan C.Y."/>
            <person name="Orejas M."/>
            <person name="Orosz E."/>
            <person name="Ouedraogo J.P."/>
            <person name="Overkamp K.M."/>
            <person name="Park H.-S."/>
            <person name="Perrone G."/>
            <person name="Piumi F."/>
            <person name="Punt P.J."/>
            <person name="Ram A.F."/>
            <person name="Ramon A."/>
            <person name="Rauscher S."/>
            <person name="Record E."/>
            <person name="Riano-Pachon D.M."/>
            <person name="Robert V."/>
            <person name="Roehrig J."/>
            <person name="Ruller R."/>
            <person name="Salamov A."/>
            <person name="Salih N.S."/>
            <person name="Samson R.A."/>
            <person name="Sandor E."/>
            <person name="Sanguinetti M."/>
            <person name="Schuetze T."/>
            <person name="Sepcic K."/>
            <person name="Shelest E."/>
            <person name="Sherlock G."/>
            <person name="Sophianopoulou V."/>
            <person name="Squina F.M."/>
            <person name="Sun H."/>
            <person name="Susca A."/>
            <person name="Todd R.B."/>
            <person name="Tsang A."/>
            <person name="Unkles S.E."/>
            <person name="van de Wiele N."/>
            <person name="van Rossen-Uffink D."/>
            <person name="Oliveira J.V."/>
            <person name="Vesth T.C."/>
            <person name="Visser J."/>
            <person name="Yu J.-H."/>
            <person name="Zhou M."/>
            <person name="Andersen M.R."/>
            <person name="Archer D.B."/>
            <person name="Baker S.E."/>
            <person name="Benoit I."/>
            <person name="Brakhage A.A."/>
            <person name="Braus G.H."/>
            <person name="Fischer R."/>
            <person name="Frisvad J.C."/>
            <person name="Goldman G.H."/>
            <person name="Houbraken J."/>
            <person name="Oakley B."/>
            <person name="Pocsi I."/>
            <person name="Scazzocchio C."/>
            <person name="Seiboth B."/>
            <person name="vanKuyk P.A."/>
            <person name="Wortman J."/>
            <person name="Dyer P.S."/>
            <person name="Grigoriev I.V."/>
        </authorList>
    </citation>
    <scope>NUCLEOTIDE SEQUENCE [LARGE SCALE GENOMIC DNA]</scope>
    <source>
        <strain evidence="8">CBS 593.65</strain>
    </source>
</reference>
<dbReference type="InterPro" id="IPR001138">
    <property type="entry name" value="Zn2Cys6_DnaBD"/>
</dbReference>
<dbReference type="GeneID" id="63764683"/>
<keyword evidence="3" id="KW-0804">Transcription</keyword>
<dbReference type="AlphaFoldDB" id="A0A1L9TV95"/>
<evidence type="ECO:0000313" key="8">
    <source>
        <dbReference type="Proteomes" id="UP000184356"/>
    </source>
</evidence>
<sequence>MDPDVEGSSPRSENHQEDSQPPPNKRPKTGTVRRKPACQTCRRRKIRCDNGQPACGFCYSNEIDCVYVSRGDDSTIGRQEFAKVLDRLETLSKTVDNIQRLLSSRTETPQPNWDRGQILQLPERHERERERVPIRAVEWQQDYLQIPACRCSADAVLTWPIFNGQFRENSLITTLFQYSHGVVEYRSTESGTLPDGLRFTPDEQIPALVDQFIQNVHTKNPILDLDSLIRSGRHAAEFGLQWDAQSCLVLIACALGCISQPFTASTTQGPQGTGSLHEGSGWRSAGSTSSSESHLREGEAFFMMARKRIGLLQYSVIGAECHFFAGVYLMYTFRPLSAWNHFYQASTFYRLRLRLIEGLDRTVYEAEQQPSVAQRFEQSLYWSCFKSEVEIRVELPLPQSAIAEYEYPALFPTPPTLSDEYPKHRDQMSDWNRSETPSVLDPVGLPGGPGLGVSNHITKLFNEEQSWYYYLTEVALRRIGNRILNAFYRGDSSTWSNIRPLIPMALEFESQINAWFANLPPAMKYYESNASPGGGAPHQQGYTADTRESISLELSWALSNRFLEIRLWLYQPFLYFAVHHPIGPTAAAAASATRVILPPPINNEESAIIQDLVQSGLDCSLKILQARCLRHRHHGIWFDLRALVTTSLIFIALTRSGNIKLPNIHPDGLKAHLSPTLETLTYWEDEAPDIKKARGVLDNLLRDLG</sequence>
<dbReference type="EMBL" id="KV878582">
    <property type="protein sequence ID" value="OJJ63354.1"/>
    <property type="molecule type" value="Genomic_DNA"/>
</dbReference>
<keyword evidence="4" id="KW-0539">Nucleus</keyword>
<dbReference type="Pfam" id="PF00172">
    <property type="entry name" value="Zn_clus"/>
    <property type="match status" value="1"/>
</dbReference>
<keyword evidence="2" id="KW-0238">DNA-binding</keyword>